<evidence type="ECO:0000256" key="2">
    <source>
        <dbReference type="ARBA" id="ARBA00023125"/>
    </source>
</evidence>
<evidence type="ECO:0000256" key="3">
    <source>
        <dbReference type="ARBA" id="ARBA00023163"/>
    </source>
</evidence>
<evidence type="ECO:0000313" key="5">
    <source>
        <dbReference type="EMBL" id="EFB62565.1"/>
    </source>
</evidence>
<dbReference type="SMART" id="SM00530">
    <property type="entry name" value="HTH_XRE"/>
    <property type="match status" value="1"/>
</dbReference>
<accession>D1YJ44</accession>
<dbReference type="PANTHER" id="PTHR40661">
    <property type="match status" value="1"/>
</dbReference>
<evidence type="ECO:0000256" key="1">
    <source>
        <dbReference type="ARBA" id="ARBA00023015"/>
    </source>
</evidence>
<dbReference type="Gene3D" id="1.10.260.40">
    <property type="entry name" value="lambda repressor-like DNA-binding domains"/>
    <property type="match status" value="1"/>
</dbReference>
<dbReference type="SUPFAM" id="SSF47413">
    <property type="entry name" value="lambda repressor-like DNA-binding domains"/>
    <property type="match status" value="1"/>
</dbReference>
<dbReference type="Pfam" id="PF12844">
    <property type="entry name" value="HTH_19"/>
    <property type="match status" value="1"/>
</dbReference>
<keyword evidence="2 5" id="KW-0238">DNA-binding</keyword>
<proteinExistence type="predicted"/>
<dbReference type="EMBL" id="ADFT01000016">
    <property type="protein sequence ID" value="EFB62565.1"/>
    <property type="molecule type" value="Genomic_DNA"/>
</dbReference>
<dbReference type="InterPro" id="IPR010982">
    <property type="entry name" value="Lambda_DNA-bd_dom_sf"/>
</dbReference>
<comment type="caution">
    <text evidence="5">The sequence shown here is derived from an EMBL/GenBank/DDBJ whole genome shotgun (WGS) entry which is preliminary data.</text>
</comment>
<dbReference type="GO" id="GO:0003677">
    <property type="term" value="F:DNA binding"/>
    <property type="evidence" value="ECO:0007669"/>
    <property type="project" value="UniProtKB-KW"/>
</dbReference>
<feature type="domain" description="HTH cro/C1-type" evidence="4">
    <location>
        <begin position="9"/>
        <end position="63"/>
    </location>
</feature>
<gene>
    <name evidence="5" type="ORF">HMPREF9209_0126</name>
</gene>
<name>D1YJ44_LACGS</name>
<dbReference type="CDD" id="cd00093">
    <property type="entry name" value="HTH_XRE"/>
    <property type="match status" value="1"/>
</dbReference>
<keyword evidence="3" id="KW-0804">Transcription</keyword>
<protein>
    <submittedName>
        <fullName evidence="5">DNA-binding helix-turn-helix protein</fullName>
    </submittedName>
</protein>
<reference evidence="5 6" key="1">
    <citation type="submission" date="2009-12" db="EMBL/GenBank/DDBJ databases">
        <title>Genome Sequence of Lactobacillus gasseri 224-1.</title>
        <authorList>
            <person name="Durkin A.S."/>
            <person name="Madupu R."/>
            <person name="Torralba M."/>
            <person name="Methe B."/>
            <person name="Sutton G."/>
            <person name="Strausberg R.L."/>
            <person name="Nelson K.E."/>
        </authorList>
    </citation>
    <scope>NUCLEOTIDE SEQUENCE [LARGE SCALE GENOMIC DNA]</scope>
    <source>
        <strain evidence="5 6">224-1</strain>
    </source>
</reference>
<dbReference type="AlphaFoldDB" id="D1YJ44"/>
<dbReference type="PANTHER" id="PTHR40661:SF1">
    <property type="entry name" value="HTH CRO_C1-TYPE DOMAIN-CONTAINING PROTEIN"/>
    <property type="match status" value="1"/>
</dbReference>
<dbReference type="Proteomes" id="UP000003684">
    <property type="component" value="Unassembled WGS sequence"/>
</dbReference>
<keyword evidence="1" id="KW-0805">Transcription regulation</keyword>
<dbReference type="InterPro" id="IPR001387">
    <property type="entry name" value="Cro/C1-type_HTH"/>
</dbReference>
<dbReference type="PROSITE" id="PS50943">
    <property type="entry name" value="HTH_CROC1"/>
    <property type="match status" value="1"/>
</dbReference>
<evidence type="ECO:0000313" key="6">
    <source>
        <dbReference type="Proteomes" id="UP000003684"/>
    </source>
</evidence>
<evidence type="ECO:0000259" key="4">
    <source>
        <dbReference type="PROSITE" id="PS50943"/>
    </source>
</evidence>
<sequence>MNDNFSARIRKALDYRKMTAAELSRQTGFSRSILSQYINNKANPKQDKVYKIAKALNINPTWLLGYPGTEMLPEENNQEEKEEVHKITSKDIFTADGKKITGQEILDLINERIRQNKISINDTQNLNHCFRFCIFLCSSDILNIIFLYDTCFTIIIYK</sequence>
<organism evidence="5 6">
    <name type="scientific">Lactobacillus gasseri 224-1</name>
    <dbReference type="NCBI Taxonomy" id="679196"/>
    <lineage>
        <taxon>Bacteria</taxon>
        <taxon>Bacillati</taxon>
        <taxon>Bacillota</taxon>
        <taxon>Bacilli</taxon>
        <taxon>Lactobacillales</taxon>
        <taxon>Lactobacillaceae</taxon>
        <taxon>Lactobacillus</taxon>
    </lineage>
</organism>